<proteinExistence type="predicted"/>
<comment type="caution">
    <text evidence="2">The sequence shown here is derived from an EMBL/GenBank/DDBJ whole genome shotgun (WGS) entry which is preliminary data.</text>
</comment>
<evidence type="ECO:0000313" key="2">
    <source>
        <dbReference type="EMBL" id="KAF4647235.1"/>
    </source>
</evidence>
<reference evidence="2 3" key="1">
    <citation type="submission" date="2020-04" db="EMBL/GenBank/DDBJ databases">
        <title>Perkinsus olseni comparative genomics.</title>
        <authorList>
            <person name="Bogema D.R."/>
        </authorList>
    </citation>
    <scope>NUCLEOTIDE SEQUENCE [LARGE SCALE GENOMIC DNA]</scope>
    <source>
        <strain evidence="2">ATCC PRA-31</strain>
    </source>
</reference>
<evidence type="ECO:0000313" key="3">
    <source>
        <dbReference type="Proteomes" id="UP000572268"/>
    </source>
</evidence>
<dbReference type="AlphaFoldDB" id="A0A7J6KIX5"/>
<evidence type="ECO:0000259" key="1">
    <source>
        <dbReference type="Pfam" id="PF00078"/>
    </source>
</evidence>
<feature type="non-terminal residue" evidence="2">
    <location>
        <position position="1"/>
    </location>
</feature>
<feature type="non-terminal residue" evidence="2">
    <location>
        <position position="217"/>
    </location>
</feature>
<protein>
    <recommendedName>
        <fullName evidence="1">Reverse transcriptase domain-containing protein</fullName>
    </recommendedName>
</protein>
<dbReference type="SUPFAM" id="SSF56672">
    <property type="entry name" value="DNA/RNA polymerases"/>
    <property type="match status" value="1"/>
</dbReference>
<dbReference type="InterPro" id="IPR043502">
    <property type="entry name" value="DNA/RNA_pol_sf"/>
</dbReference>
<dbReference type="Proteomes" id="UP000572268">
    <property type="component" value="Unassembled WGS sequence"/>
</dbReference>
<gene>
    <name evidence="2" type="ORF">FOL46_004508</name>
</gene>
<organism evidence="2 3">
    <name type="scientific">Perkinsus olseni</name>
    <name type="common">Perkinsus atlanticus</name>
    <dbReference type="NCBI Taxonomy" id="32597"/>
    <lineage>
        <taxon>Eukaryota</taxon>
        <taxon>Sar</taxon>
        <taxon>Alveolata</taxon>
        <taxon>Perkinsozoa</taxon>
        <taxon>Perkinsea</taxon>
        <taxon>Perkinsida</taxon>
        <taxon>Perkinsidae</taxon>
        <taxon>Perkinsus</taxon>
    </lineage>
</organism>
<dbReference type="InterPro" id="IPR000477">
    <property type="entry name" value="RT_dom"/>
</dbReference>
<dbReference type="EMBL" id="JABANN010002750">
    <property type="protein sequence ID" value="KAF4647235.1"/>
    <property type="molecule type" value="Genomic_DNA"/>
</dbReference>
<name>A0A7J6KIX5_PEROL</name>
<sequence length="217" mass="24436">KILQEVDEGRMKLLSCSEIPSRIFAPMAMVVKGNAPSNEADRCPEHYRLIEDYRRSLLNKEIHLNQTTSLPKLRDVLFIASRLVGSDHTIPAVGLDIAGAFRHIPVAPQEAHLLNVKTSKVAAQHLVLPFGLKCSPFLFARPSGMAFRLIKATITLMFSELLALMLLYVDDLLHLFATQATNQSGEPEAVLLLLWLTYDFKFQLHKLSLYDNPIKFI</sequence>
<dbReference type="Pfam" id="PF00078">
    <property type="entry name" value="RVT_1"/>
    <property type="match status" value="1"/>
</dbReference>
<accession>A0A7J6KIX5</accession>
<feature type="domain" description="Reverse transcriptase" evidence="1">
    <location>
        <begin position="85"/>
        <end position="216"/>
    </location>
</feature>